<gene>
    <name evidence="2" type="ORF">C5748_12585</name>
</gene>
<feature type="coiled-coil region" evidence="1">
    <location>
        <begin position="4"/>
        <end position="31"/>
    </location>
</feature>
<dbReference type="RefSeq" id="WP_105742283.1">
    <property type="nucleotide sequence ID" value="NZ_PVBR01000008.1"/>
</dbReference>
<keyword evidence="1" id="KW-0175">Coiled coil</keyword>
<evidence type="ECO:0000313" key="2">
    <source>
        <dbReference type="EMBL" id="PRD43044.1"/>
    </source>
</evidence>
<accession>A0A2S9IR88</accession>
<proteinExistence type="predicted"/>
<keyword evidence="3" id="KW-1185">Reference proteome</keyword>
<evidence type="ECO:0000256" key="1">
    <source>
        <dbReference type="SAM" id="Coils"/>
    </source>
</evidence>
<dbReference type="EMBL" id="PVBR01000008">
    <property type="protein sequence ID" value="PRD43044.1"/>
    <property type="molecule type" value="Genomic_DNA"/>
</dbReference>
<name>A0A2S9IR88_9HYPH</name>
<dbReference type="AlphaFoldDB" id="A0A2S9IR88"/>
<sequence>MMNRVQLRAMLARMESRLAETRHNLSQAERVLAVRAEAETISRRPKARHYHRRMSRWTGADEAEYQRILDDLLEISGPDLDRLRRKIDRQDAAIEALRRKYGVNMERPPFLDW</sequence>
<comment type="caution">
    <text evidence="2">The sequence shown here is derived from an EMBL/GenBank/DDBJ whole genome shotgun (WGS) entry which is preliminary data.</text>
</comment>
<dbReference type="Proteomes" id="UP000239434">
    <property type="component" value="Unassembled WGS sequence"/>
</dbReference>
<protein>
    <submittedName>
        <fullName evidence="2">Uncharacterized protein</fullName>
    </submittedName>
</protein>
<reference evidence="2 3" key="1">
    <citation type="submission" date="2018-02" db="EMBL/GenBank/DDBJ databases">
        <title>The draft genome of Phyllobacterium sp. 1N-3.</title>
        <authorList>
            <person name="Liu L."/>
            <person name="Li L."/>
            <person name="Zhang X."/>
            <person name="Wang T."/>
            <person name="Liang L."/>
        </authorList>
    </citation>
    <scope>NUCLEOTIDE SEQUENCE [LARGE SCALE GENOMIC DNA]</scope>
    <source>
        <strain evidence="2 3">1N-3</strain>
    </source>
</reference>
<organism evidence="2 3">
    <name type="scientific">Phyllobacterium phragmitis</name>
    <dbReference type="NCBI Taxonomy" id="2670329"/>
    <lineage>
        <taxon>Bacteria</taxon>
        <taxon>Pseudomonadati</taxon>
        <taxon>Pseudomonadota</taxon>
        <taxon>Alphaproteobacteria</taxon>
        <taxon>Hyphomicrobiales</taxon>
        <taxon>Phyllobacteriaceae</taxon>
        <taxon>Phyllobacterium</taxon>
    </lineage>
</organism>
<evidence type="ECO:0000313" key="3">
    <source>
        <dbReference type="Proteomes" id="UP000239434"/>
    </source>
</evidence>